<dbReference type="STRING" id="344612.A1CRK2"/>
<dbReference type="EMBL" id="DS027059">
    <property type="protein sequence ID" value="EAW08273.1"/>
    <property type="molecule type" value="Genomic_DNA"/>
</dbReference>
<dbReference type="FunFam" id="3.30.40.10:FF:000648">
    <property type="entry name" value="RING finger domain protein, putative"/>
    <property type="match status" value="1"/>
</dbReference>
<dbReference type="OrthoDB" id="21204at2759"/>
<dbReference type="PANTHER" id="PTHR22765:SF413">
    <property type="entry name" value="FINGER DOMAIN PROTEIN, PUTATIVE (AFU_ORTHOLOGUE AFUA_1G04600)-RELATED"/>
    <property type="match status" value="1"/>
</dbReference>
<dbReference type="InterPro" id="IPR013083">
    <property type="entry name" value="Znf_RING/FYVE/PHD"/>
</dbReference>
<dbReference type="AlphaFoldDB" id="A1CRK2"/>
<name>A1CRK2_ASPCL</name>
<protein>
    <submittedName>
        <fullName evidence="4">RING finger domain protein, putative</fullName>
    </submittedName>
</protein>
<dbReference type="HOGENOM" id="CLU_027981_0_1_1"/>
<feature type="domain" description="RING-type" evidence="3">
    <location>
        <begin position="366"/>
        <end position="409"/>
    </location>
</feature>
<dbReference type="GO" id="GO:0005737">
    <property type="term" value="C:cytoplasm"/>
    <property type="evidence" value="ECO:0007669"/>
    <property type="project" value="TreeGrafter"/>
</dbReference>
<dbReference type="Pfam" id="PF13639">
    <property type="entry name" value="zf-RING_2"/>
    <property type="match status" value="1"/>
</dbReference>
<keyword evidence="5" id="KW-1185">Reference proteome</keyword>
<evidence type="ECO:0000256" key="1">
    <source>
        <dbReference type="PROSITE-ProRule" id="PRU00175"/>
    </source>
</evidence>
<dbReference type="CDD" id="cd16454">
    <property type="entry name" value="RING-H2_PA-TM-RING"/>
    <property type="match status" value="1"/>
</dbReference>
<keyword evidence="2" id="KW-0812">Transmembrane</keyword>
<proteinExistence type="predicted"/>
<dbReference type="SUPFAM" id="SSF57850">
    <property type="entry name" value="RING/U-box"/>
    <property type="match status" value="1"/>
</dbReference>
<dbReference type="eggNOG" id="KOG4628">
    <property type="taxonomic scope" value="Eukaryota"/>
</dbReference>
<keyword evidence="1" id="KW-0479">Metal-binding</keyword>
<keyword evidence="1" id="KW-0862">Zinc</keyword>
<evidence type="ECO:0000259" key="3">
    <source>
        <dbReference type="PROSITE" id="PS50089"/>
    </source>
</evidence>
<dbReference type="RefSeq" id="XP_001269699.1">
    <property type="nucleotide sequence ID" value="XM_001269698.1"/>
</dbReference>
<gene>
    <name evidence="4" type="ORF">ACLA_030060</name>
</gene>
<reference evidence="4 5" key="1">
    <citation type="journal article" date="2008" name="PLoS Genet.">
        <title>Genomic islands in the pathogenic filamentous fungus Aspergillus fumigatus.</title>
        <authorList>
            <person name="Fedorova N.D."/>
            <person name="Khaldi N."/>
            <person name="Joardar V.S."/>
            <person name="Maiti R."/>
            <person name="Amedeo P."/>
            <person name="Anderson M.J."/>
            <person name="Crabtree J."/>
            <person name="Silva J.C."/>
            <person name="Badger J.H."/>
            <person name="Albarraq A."/>
            <person name="Angiuoli S."/>
            <person name="Bussey H."/>
            <person name="Bowyer P."/>
            <person name="Cotty P.J."/>
            <person name="Dyer P.S."/>
            <person name="Egan A."/>
            <person name="Galens K."/>
            <person name="Fraser-Liggett C.M."/>
            <person name="Haas B.J."/>
            <person name="Inman J.M."/>
            <person name="Kent R."/>
            <person name="Lemieux S."/>
            <person name="Malavazi I."/>
            <person name="Orvis J."/>
            <person name="Roemer T."/>
            <person name="Ronning C.M."/>
            <person name="Sundaram J.P."/>
            <person name="Sutton G."/>
            <person name="Turner G."/>
            <person name="Venter J.C."/>
            <person name="White O.R."/>
            <person name="Whitty B.R."/>
            <person name="Youngman P."/>
            <person name="Wolfe K.H."/>
            <person name="Goldman G.H."/>
            <person name="Wortman J.R."/>
            <person name="Jiang B."/>
            <person name="Denning D.W."/>
            <person name="Nierman W.C."/>
        </authorList>
    </citation>
    <scope>NUCLEOTIDE SEQUENCE [LARGE SCALE GENOMIC DNA]</scope>
    <source>
        <strain evidence="5">ATCC 1007 / CBS 513.65 / DSM 816 / NCTC 3887 / NRRL 1</strain>
    </source>
</reference>
<dbReference type="InterPro" id="IPR001841">
    <property type="entry name" value="Znf_RING"/>
</dbReference>
<organism evidence="4 5">
    <name type="scientific">Aspergillus clavatus (strain ATCC 1007 / CBS 513.65 / DSM 816 / NCTC 3887 / NRRL 1 / QM 1276 / 107)</name>
    <dbReference type="NCBI Taxonomy" id="344612"/>
    <lineage>
        <taxon>Eukaryota</taxon>
        <taxon>Fungi</taxon>
        <taxon>Dikarya</taxon>
        <taxon>Ascomycota</taxon>
        <taxon>Pezizomycotina</taxon>
        <taxon>Eurotiomycetes</taxon>
        <taxon>Eurotiomycetidae</taxon>
        <taxon>Eurotiales</taxon>
        <taxon>Aspergillaceae</taxon>
        <taxon>Aspergillus</taxon>
        <taxon>Aspergillus subgen. Fumigati</taxon>
    </lineage>
</organism>
<dbReference type="OMA" id="PTCPICM"/>
<dbReference type="InterPro" id="IPR051826">
    <property type="entry name" value="E3_ubiquitin-ligase_domain"/>
</dbReference>
<dbReference type="PANTHER" id="PTHR22765">
    <property type="entry name" value="RING FINGER AND PROTEASE ASSOCIATED DOMAIN-CONTAINING"/>
    <property type="match status" value="1"/>
</dbReference>
<dbReference type="PROSITE" id="PS50089">
    <property type="entry name" value="ZF_RING_2"/>
    <property type="match status" value="1"/>
</dbReference>
<dbReference type="GO" id="GO:0061630">
    <property type="term" value="F:ubiquitin protein ligase activity"/>
    <property type="evidence" value="ECO:0007669"/>
    <property type="project" value="TreeGrafter"/>
</dbReference>
<keyword evidence="2" id="KW-1133">Transmembrane helix</keyword>
<dbReference type="Gene3D" id="3.30.40.10">
    <property type="entry name" value="Zinc/RING finger domain, C3HC4 (zinc finger)"/>
    <property type="match status" value="1"/>
</dbReference>
<evidence type="ECO:0000256" key="2">
    <source>
        <dbReference type="SAM" id="Phobius"/>
    </source>
</evidence>
<dbReference type="SMART" id="SM00184">
    <property type="entry name" value="RING"/>
    <property type="match status" value="1"/>
</dbReference>
<sequence length="436" mass="48390">MSSNSGLTGLDNYSSPVARYVSDAFRGSRQSYEYNFCIQYRGPIKGLLYVPSLEPQDPCNNNTASFVPANATRYSSVSPFGFTNIGLAPWVSIDCTQSFLNASRRDDIEALIFFLPLSNDSKPPPAADSIWDLGDGGVWKSQNKFPIYAIPGTAGETLMRQLSWYSGNGTTGLDPNAPVEEPVALGQDQRGVVRLFTVIELSDDRRNMPSLWGFILAILGMVLVLSIILLLCYQFVQRKRREALRRSIASGEADVESLGLHQIKVPREVLDQIPTYVYPHLDVPPKVSLKDSHGHTNLNNVTEPNDTRSIQSADSTLKNYQVYQERELHASSSTIRLPESVVISESSRSPSVRERSESFSRSQSTCAICLDDFVSGASIVRELPCGHIYHLNCIDTSLTQISSLCPLCKKSVLPPEYYTTPMNDMIVHRDYVATED</sequence>
<accession>A1CRK2</accession>
<feature type="transmembrane region" description="Helical" evidence="2">
    <location>
        <begin position="211"/>
        <end position="236"/>
    </location>
</feature>
<dbReference type="GO" id="GO:0006511">
    <property type="term" value="P:ubiquitin-dependent protein catabolic process"/>
    <property type="evidence" value="ECO:0007669"/>
    <property type="project" value="TreeGrafter"/>
</dbReference>
<keyword evidence="2" id="KW-0472">Membrane</keyword>
<evidence type="ECO:0000313" key="4">
    <source>
        <dbReference type="EMBL" id="EAW08273.1"/>
    </source>
</evidence>
<dbReference type="GeneID" id="4701787"/>
<keyword evidence="1" id="KW-0863">Zinc-finger</keyword>
<dbReference type="KEGG" id="act:ACLA_030060"/>
<evidence type="ECO:0000313" key="5">
    <source>
        <dbReference type="Proteomes" id="UP000006701"/>
    </source>
</evidence>
<dbReference type="GO" id="GO:0008270">
    <property type="term" value="F:zinc ion binding"/>
    <property type="evidence" value="ECO:0007669"/>
    <property type="project" value="UniProtKB-KW"/>
</dbReference>
<dbReference type="Proteomes" id="UP000006701">
    <property type="component" value="Unassembled WGS sequence"/>
</dbReference>
<dbReference type="VEuPathDB" id="FungiDB:ACLA_030060"/>